<name>A0A6L9VPH4_XANPE</name>
<dbReference type="AlphaFoldDB" id="A0A6L9VPH4"/>
<dbReference type="InterPro" id="IPR047729">
    <property type="entry name" value="Sce7726-like"/>
</dbReference>
<proteinExistence type="predicted"/>
<dbReference type="RefSeq" id="WP_126952732.1">
    <property type="nucleotide sequence ID" value="NZ_CP018475.1"/>
</dbReference>
<comment type="caution">
    <text evidence="1">The sequence shown here is derived from an EMBL/GenBank/DDBJ whole genome shotgun (WGS) entry which is preliminary data.</text>
</comment>
<protein>
    <submittedName>
        <fullName evidence="1">Sce7726 family protein</fullName>
    </submittedName>
</protein>
<dbReference type="EMBL" id="JAAGYU010000023">
    <property type="protein sequence ID" value="NEL76076.1"/>
    <property type="molecule type" value="Genomic_DNA"/>
</dbReference>
<reference evidence="1 2" key="1">
    <citation type="submission" date="2019-11" db="EMBL/GenBank/DDBJ databases">
        <title>Genome-resolved metagenomics to study the prevalence of co-infection and intraspecific heterogeneity among plant pathogen metapopulations.</title>
        <authorList>
            <person name="Newberry E."/>
            <person name="Bhandari R."/>
            <person name="Kemble J."/>
            <person name="Sikora E."/>
            <person name="Potnis N."/>
        </authorList>
    </citation>
    <scope>NUCLEOTIDE SEQUENCE [LARGE SCALE GENOMIC DNA]</scope>
    <source>
        <strain evidence="1">Xp_Tom_Tuscaloosa_18b</strain>
    </source>
</reference>
<evidence type="ECO:0000313" key="1">
    <source>
        <dbReference type="EMBL" id="NEL76076.1"/>
    </source>
</evidence>
<dbReference type="Proteomes" id="UP000471082">
    <property type="component" value="Unassembled WGS sequence"/>
</dbReference>
<gene>
    <name evidence="1" type="ORF">G3W61_07390</name>
</gene>
<accession>A0A6L9VPH4</accession>
<evidence type="ECO:0000313" key="2">
    <source>
        <dbReference type="Proteomes" id="UP000471082"/>
    </source>
</evidence>
<sequence>MREHIERIEAGQANAALRDIYEAAFRHCRGSARGEHVYKNALVEKIVIGRHSLTTSSVHFEVRMRSAKLDVLIARQFLSAYEIKTELDELSRLGAQIEEYRKFCQEVWVFTCDKHLSACERQLPDTVGLAVLTKRYQIRVARPATSCVDALETDSMLRLLRKQEQVDLLKYLGIDVLGIPNTMLASQLKEAAGRCSVLEIQAKVAEALRARGTNQAKMARYMPKSLIASVLAQDLTIPQQLRLIEAFKE</sequence>
<organism evidence="1 2">
    <name type="scientific">Xanthomonas perforans</name>
    <dbReference type="NCBI Taxonomy" id="442694"/>
    <lineage>
        <taxon>Bacteria</taxon>
        <taxon>Pseudomonadati</taxon>
        <taxon>Pseudomonadota</taxon>
        <taxon>Gammaproteobacteria</taxon>
        <taxon>Lysobacterales</taxon>
        <taxon>Lysobacteraceae</taxon>
        <taxon>Xanthomonas</taxon>
    </lineage>
</organism>
<dbReference type="NCBIfam" id="NF033832">
    <property type="entry name" value="sce7726_fam"/>
    <property type="match status" value="1"/>
</dbReference>